<feature type="region of interest" description="Disordered" evidence="1">
    <location>
        <begin position="203"/>
        <end position="356"/>
    </location>
</feature>
<feature type="region of interest" description="Disordered" evidence="1">
    <location>
        <begin position="40"/>
        <end position="69"/>
    </location>
</feature>
<feature type="domain" description="DUF3071" evidence="2">
    <location>
        <begin position="1"/>
        <end position="176"/>
    </location>
</feature>
<protein>
    <submittedName>
        <fullName evidence="3">Septation protein SepH</fullName>
    </submittedName>
</protein>
<name>A0ABU2J950_9ACTN</name>
<feature type="compositionally biased region" description="Polar residues" evidence="1">
    <location>
        <begin position="296"/>
        <end position="311"/>
    </location>
</feature>
<evidence type="ECO:0000256" key="1">
    <source>
        <dbReference type="SAM" id="MobiDB-lite"/>
    </source>
</evidence>
<evidence type="ECO:0000259" key="2">
    <source>
        <dbReference type="Pfam" id="PF11268"/>
    </source>
</evidence>
<sequence length="356" mass="38639">MRLLRLIGPSEDGTSLTLQAQDGGERFSIPIDAELRAACSTKPSGKAPVADAEPTQHTPTQHHNPSPREIQTRVRAGETAESIAEEADLPLERVMRFAYPVLQERTRVVDEARRARARRQDGRLEPFGELIDARLSRHGVEPPAVLWDAYRREDGGWTVTAMFTANEREMRVKFSFVLMNRTVSALDDVAADLFSDRPVRALLRPEPAPAPTSPPASPVPGEAPAEDAGPARLSAVPDEGAAAEPTPPVRAPGRRQKAFTRPVPVGLDDELFDQDAADQPWQNEPLPQDLSVAAAPNTSDEAAQPTANEQSPEGAAADGEPAGDEAAEPKRARRSGEKPRMPSWDDILLGVRHKSD</sequence>
<feature type="compositionally biased region" description="Pro residues" evidence="1">
    <location>
        <begin position="206"/>
        <end position="218"/>
    </location>
</feature>
<dbReference type="NCBIfam" id="NF040712">
    <property type="entry name" value="SepH"/>
    <property type="match status" value="1"/>
</dbReference>
<dbReference type="EMBL" id="JAVREH010000005">
    <property type="protein sequence ID" value="MDT0260813.1"/>
    <property type="molecule type" value="Genomic_DNA"/>
</dbReference>
<proteinExistence type="predicted"/>
<evidence type="ECO:0000313" key="3">
    <source>
        <dbReference type="EMBL" id="MDT0260813.1"/>
    </source>
</evidence>
<feature type="compositionally biased region" description="Basic and acidic residues" evidence="1">
    <location>
        <begin position="327"/>
        <end position="340"/>
    </location>
</feature>
<evidence type="ECO:0000313" key="4">
    <source>
        <dbReference type="Proteomes" id="UP001183176"/>
    </source>
</evidence>
<gene>
    <name evidence="3" type="primary">sepH</name>
    <name evidence="3" type="ORF">RM423_05335</name>
</gene>
<reference evidence="4" key="1">
    <citation type="submission" date="2023-07" db="EMBL/GenBank/DDBJ databases">
        <title>30 novel species of actinomycetes from the DSMZ collection.</title>
        <authorList>
            <person name="Nouioui I."/>
        </authorList>
    </citation>
    <scope>NUCLEOTIDE SEQUENCE [LARGE SCALE GENOMIC DNA]</scope>
    <source>
        <strain evidence="4">DSM 44399</strain>
    </source>
</reference>
<dbReference type="Proteomes" id="UP001183176">
    <property type="component" value="Unassembled WGS sequence"/>
</dbReference>
<comment type="caution">
    <text evidence="3">The sequence shown here is derived from an EMBL/GenBank/DDBJ whole genome shotgun (WGS) entry which is preliminary data.</text>
</comment>
<organism evidence="3 4">
    <name type="scientific">Jatrophihabitans lederbergiae</name>
    <dbReference type="NCBI Taxonomy" id="3075547"/>
    <lineage>
        <taxon>Bacteria</taxon>
        <taxon>Bacillati</taxon>
        <taxon>Actinomycetota</taxon>
        <taxon>Actinomycetes</taxon>
        <taxon>Jatrophihabitantales</taxon>
        <taxon>Jatrophihabitantaceae</taxon>
        <taxon>Jatrophihabitans</taxon>
    </lineage>
</organism>
<dbReference type="RefSeq" id="WP_311421970.1">
    <property type="nucleotide sequence ID" value="NZ_JAVREH010000005.1"/>
</dbReference>
<feature type="compositionally biased region" description="Acidic residues" evidence="1">
    <location>
        <begin position="267"/>
        <end position="276"/>
    </location>
</feature>
<accession>A0ABU2J950</accession>
<feature type="compositionally biased region" description="Low complexity" evidence="1">
    <location>
        <begin position="219"/>
        <end position="231"/>
    </location>
</feature>
<dbReference type="InterPro" id="IPR021421">
    <property type="entry name" value="DUF3071"/>
</dbReference>
<keyword evidence="4" id="KW-1185">Reference proteome</keyword>
<feature type="compositionally biased region" description="Polar residues" evidence="1">
    <location>
        <begin position="55"/>
        <end position="64"/>
    </location>
</feature>
<dbReference type="InterPro" id="IPR047682">
    <property type="entry name" value="SepH-like"/>
</dbReference>
<dbReference type="Pfam" id="PF11268">
    <property type="entry name" value="DUF3071"/>
    <property type="match status" value="1"/>
</dbReference>